<dbReference type="Proteomes" id="UP000249739">
    <property type="component" value="Unassembled WGS sequence"/>
</dbReference>
<feature type="transmembrane region" description="Helical" evidence="1">
    <location>
        <begin position="38"/>
        <end position="64"/>
    </location>
</feature>
<accession>A0A2W5FIH0</accession>
<feature type="domain" description="Potassium channel" evidence="2">
    <location>
        <begin position="51"/>
        <end position="125"/>
    </location>
</feature>
<name>A0A2W5FIH0_9BACT</name>
<evidence type="ECO:0000259" key="2">
    <source>
        <dbReference type="Pfam" id="PF07885"/>
    </source>
</evidence>
<evidence type="ECO:0000313" key="4">
    <source>
        <dbReference type="Proteomes" id="UP000249739"/>
    </source>
</evidence>
<dbReference type="Gene3D" id="1.10.287.70">
    <property type="match status" value="1"/>
</dbReference>
<comment type="caution">
    <text evidence="3">The sequence shown here is derived from an EMBL/GenBank/DDBJ whole genome shotgun (WGS) entry which is preliminary data.</text>
</comment>
<keyword evidence="1" id="KW-0812">Transmembrane</keyword>
<sequence>MIGITVAMHAVCLDFIIHRARMAAVFARKHGHFAWKPLLSGIIVISVFAIHVVQIWIWAILYLAMDSVSLHTLSDALYFSTVTFTTVGYGDIVLGPEIRMLSAIEAANGFLLFGWTAAFIFEVISHLYRRETDYL</sequence>
<protein>
    <recommendedName>
        <fullName evidence="2">Potassium channel domain-containing protein</fullName>
    </recommendedName>
</protein>
<reference evidence="3 4" key="1">
    <citation type="submission" date="2017-08" db="EMBL/GenBank/DDBJ databases">
        <title>Infants hospitalized years apart are colonized by the same room-sourced microbial strains.</title>
        <authorList>
            <person name="Brooks B."/>
            <person name="Olm M.R."/>
            <person name="Firek B.A."/>
            <person name="Baker R."/>
            <person name="Thomas B.C."/>
            <person name="Morowitz M.J."/>
            <person name="Banfield J.F."/>
        </authorList>
    </citation>
    <scope>NUCLEOTIDE SEQUENCE [LARGE SCALE GENOMIC DNA]</scope>
    <source>
        <strain evidence="3">S2_006_000_R2_64</strain>
    </source>
</reference>
<feature type="transmembrane region" description="Helical" evidence="1">
    <location>
        <begin position="106"/>
        <end position="128"/>
    </location>
</feature>
<keyword evidence="1" id="KW-0472">Membrane</keyword>
<dbReference type="InterPro" id="IPR013099">
    <property type="entry name" value="K_chnl_dom"/>
</dbReference>
<evidence type="ECO:0000313" key="3">
    <source>
        <dbReference type="EMBL" id="PZP55701.1"/>
    </source>
</evidence>
<keyword evidence="1" id="KW-1133">Transmembrane helix</keyword>
<gene>
    <name evidence="3" type="ORF">DI586_05950</name>
</gene>
<dbReference type="SUPFAM" id="SSF81324">
    <property type="entry name" value="Voltage-gated potassium channels"/>
    <property type="match status" value="1"/>
</dbReference>
<dbReference type="AlphaFoldDB" id="A0A2W5FIH0"/>
<dbReference type="Pfam" id="PF07885">
    <property type="entry name" value="Ion_trans_2"/>
    <property type="match status" value="1"/>
</dbReference>
<evidence type="ECO:0000256" key="1">
    <source>
        <dbReference type="SAM" id="Phobius"/>
    </source>
</evidence>
<proteinExistence type="predicted"/>
<dbReference type="EMBL" id="QFOT01000054">
    <property type="protein sequence ID" value="PZP55701.1"/>
    <property type="molecule type" value="Genomic_DNA"/>
</dbReference>
<organism evidence="3 4">
    <name type="scientific">Micavibrio aeruginosavorus</name>
    <dbReference type="NCBI Taxonomy" id="349221"/>
    <lineage>
        <taxon>Bacteria</taxon>
        <taxon>Pseudomonadati</taxon>
        <taxon>Bdellovibrionota</taxon>
        <taxon>Bdellovibrionia</taxon>
        <taxon>Bdellovibrionales</taxon>
        <taxon>Pseudobdellovibrionaceae</taxon>
        <taxon>Micavibrio</taxon>
    </lineage>
</organism>